<sequence>MSEKSWYVYLIRANNDALYCGISTDVAKRIEVHQRGQGAKYLVGKLPLRLVYQAEAGDRSSASKIEYCIKQLKKSQKERLVIDQPQNIIAYLEHICARH</sequence>
<comment type="similarity">
    <text evidence="1">Belongs to the UPF0213 family.</text>
</comment>
<dbReference type="PROSITE" id="PS50164">
    <property type="entry name" value="GIY_YIG"/>
    <property type="match status" value="1"/>
</dbReference>
<proteinExistence type="inferred from homology"/>
<accession>A0A9Q8Q108</accession>
<protein>
    <submittedName>
        <fullName evidence="2">GIY-YIG nuclease family protein</fullName>
    </submittedName>
</protein>
<evidence type="ECO:0000256" key="1">
    <source>
        <dbReference type="ARBA" id="ARBA00007435"/>
    </source>
</evidence>
<dbReference type="RefSeq" id="WP_047257490.1">
    <property type="nucleotide sequence ID" value="NZ_CAWMFK010000011.1"/>
</dbReference>
<dbReference type="Pfam" id="PF01541">
    <property type="entry name" value="GIY-YIG"/>
    <property type="match status" value="1"/>
</dbReference>
<reference evidence="2" key="1">
    <citation type="submission" date="2022-03" db="EMBL/GenBank/DDBJ databases">
        <title>ESBL-producing Moellerella wisconsensis and Escherichia marmotae isolated from wild game meat.</title>
        <authorList>
            <person name="Biggel M."/>
        </authorList>
    </citation>
    <scope>NUCLEOTIDE SEQUENCE</scope>
    <source>
        <strain evidence="2">W51</strain>
    </source>
</reference>
<dbReference type="EMBL" id="CP093245">
    <property type="protein sequence ID" value="UNH30495.1"/>
    <property type="molecule type" value="Genomic_DNA"/>
</dbReference>
<dbReference type="Proteomes" id="UP000829116">
    <property type="component" value="Chromosome"/>
</dbReference>
<dbReference type="PANTHER" id="PTHR34477:SF1">
    <property type="entry name" value="UPF0213 PROTEIN YHBQ"/>
    <property type="match status" value="1"/>
</dbReference>
<dbReference type="CDD" id="cd10456">
    <property type="entry name" value="GIY-YIG_UPF0213"/>
    <property type="match status" value="1"/>
</dbReference>
<dbReference type="PANTHER" id="PTHR34477">
    <property type="entry name" value="UPF0213 PROTEIN YHBQ"/>
    <property type="match status" value="1"/>
</dbReference>
<dbReference type="InterPro" id="IPR000305">
    <property type="entry name" value="GIY-YIG_endonuc"/>
</dbReference>
<dbReference type="Gene3D" id="3.40.1440.10">
    <property type="entry name" value="GIY-YIG endonuclease"/>
    <property type="match status" value="1"/>
</dbReference>
<dbReference type="InterPro" id="IPR035901">
    <property type="entry name" value="GIY-YIG_endonuc_sf"/>
</dbReference>
<dbReference type="SUPFAM" id="SSF82771">
    <property type="entry name" value="GIY-YIG endonuclease"/>
    <property type="match status" value="1"/>
</dbReference>
<dbReference type="InterPro" id="IPR050190">
    <property type="entry name" value="UPF0213_domain"/>
</dbReference>
<organism evidence="2 3">
    <name type="scientific">Moellerella wisconsensis</name>
    <dbReference type="NCBI Taxonomy" id="158849"/>
    <lineage>
        <taxon>Bacteria</taxon>
        <taxon>Pseudomonadati</taxon>
        <taxon>Pseudomonadota</taxon>
        <taxon>Gammaproteobacteria</taxon>
        <taxon>Enterobacterales</taxon>
        <taxon>Morganellaceae</taxon>
        <taxon>Moellerella</taxon>
    </lineage>
</organism>
<evidence type="ECO:0000313" key="3">
    <source>
        <dbReference type="Proteomes" id="UP000829116"/>
    </source>
</evidence>
<name>A0A9Q8Q108_9GAMM</name>
<gene>
    <name evidence="2" type="ORF">MNY72_14360</name>
</gene>
<dbReference type="GeneID" id="79718455"/>
<dbReference type="AlphaFoldDB" id="A0A9Q8Q108"/>
<evidence type="ECO:0000313" key="2">
    <source>
        <dbReference type="EMBL" id="UNH30495.1"/>
    </source>
</evidence>